<organism evidence="1 2">
    <name type="scientific">Methanosuratincola subterraneus</name>
    <dbReference type="NCBI Taxonomy" id="2593994"/>
    <lineage>
        <taxon>Archaea</taxon>
        <taxon>Thermoproteota</taxon>
        <taxon>Methanosuratincolia</taxon>
        <taxon>Candidatus Methanomethylicales</taxon>
        <taxon>Candidatus Methanomethylicaceae</taxon>
        <taxon>Candidatus Methanosuratincola (ex Vanwonterghem et al. 2016)</taxon>
    </lineage>
</organism>
<evidence type="ECO:0000313" key="1">
    <source>
        <dbReference type="EMBL" id="RWX73160.1"/>
    </source>
</evidence>
<evidence type="ECO:0000313" key="2">
    <source>
        <dbReference type="Proteomes" id="UP000288215"/>
    </source>
</evidence>
<protein>
    <submittedName>
        <fullName evidence="1">Uncharacterized protein</fullName>
    </submittedName>
</protein>
<reference evidence="1 2" key="1">
    <citation type="submission" date="2018-12" db="EMBL/GenBank/DDBJ databases">
        <title>The complete genome of the methanogenic archaea of the candidate phylum Verstraetearchaeota, obtained from the metagenome of underground thermal water.</title>
        <authorList>
            <person name="Kadnikov V.V."/>
            <person name="Mardanov A.V."/>
            <person name="Beletsky A.V."/>
            <person name="Karnachuk O.V."/>
            <person name="Ravin N.V."/>
        </authorList>
    </citation>
    <scope>NUCLEOTIDE SEQUENCE [LARGE SCALE GENOMIC DNA]</scope>
    <source>
        <strain evidence="1">Ch88</strain>
    </source>
</reference>
<accession>A0A444L6H1</accession>
<gene>
    <name evidence="1" type="ORF">Metus_1134</name>
</gene>
<comment type="caution">
    <text evidence="1">The sequence shown here is derived from an EMBL/GenBank/DDBJ whole genome shotgun (WGS) entry which is preliminary data.</text>
</comment>
<dbReference type="Proteomes" id="UP000288215">
    <property type="component" value="Unassembled WGS sequence"/>
</dbReference>
<dbReference type="AlphaFoldDB" id="A0A444L6H1"/>
<sequence>MLPVLAIVLTAALVSVSIYSESQWSMREYDRALREVVSLPSIAIGTNYEGTRNPLIEVFVRSMYDVPGGYDYIVSSSFIDTPTRLRDFRETIPGFNFTAVKG</sequence>
<name>A0A444L6H1_METS7</name>
<dbReference type="EMBL" id="RXGA01000003">
    <property type="protein sequence ID" value="RWX73160.1"/>
    <property type="molecule type" value="Genomic_DNA"/>
</dbReference>
<proteinExistence type="predicted"/>